<proteinExistence type="inferred from homology"/>
<dbReference type="UniPathway" id="UPA00659"/>
<dbReference type="InterPro" id="IPR014748">
    <property type="entry name" value="Enoyl-CoA_hydra_C"/>
</dbReference>
<dbReference type="PANTHER" id="PTHR43149">
    <property type="entry name" value="ENOYL-COA HYDRATASE"/>
    <property type="match status" value="1"/>
</dbReference>
<keyword evidence="5 6" id="KW-0413">Isomerase</keyword>
<comment type="pathway">
    <text evidence="1">Lipid metabolism; fatty acid beta-oxidation.</text>
</comment>
<dbReference type="InterPro" id="IPR045002">
    <property type="entry name" value="Ech1-like"/>
</dbReference>
<evidence type="ECO:0000313" key="6">
    <source>
        <dbReference type="EMBL" id="ADP83100.1"/>
    </source>
</evidence>
<keyword evidence="3" id="KW-0276">Fatty acid metabolism</keyword>
<dbReference type="FunFam" id="1.10.12.10:FF:000004">
    <property type="entry name" value="Delta3,5-delta2,4-dienoyl-CoA isomerase"/>
    <property type="match status" value="1"/>
</dbReference>
<evidence type="ECO:0000256" key="1">
    <source>
        <dbReference type="ARBA" id="ARBA00005005"/>
    </source>
</evidence>
<dbReference type="RefSeq" id="WP_013426218.1">
    <property type="nucleotide sequence ID" value="NC_014666.1"/>
</dbReference>
<evidence type="ECO:0000256" key="3">
    <source>
        <dbReference type="ARBA" id="ARBA00022832"/>
    </source>
</evidence>
<dbReference type="InParanoid" id="E3J5L3"/>
<dbReference type="FunCoup" id="E3J5L3">
    <property type="interactions" value="351"/>
</dbReference>
<gene>
    <name evidence="6" type="ordered locus">FraEuI1c_5111</name>
</gene>
<reference evidence="6 7" key="1">
    <citation type="submission" date="2010-10" db="EMBL/GenBank/DDBJ databases">
        <title>Complete sequence of Frankia sp. EuI1c.</title>
        <authorList>
            <consortium name="US DOE Joint Genome Institute"/>
            <person name="Lucas S."/>
            <person name="Copeland A."/>
            <person name="Lapidus A."/>
            <person name="Cheng J.-F."/>
            <person name="Bruce D."/>
            <person name="Goodwin L."/>
            <person name="Pitluck S."/>
            <person name="Chertkov O."/>
            <person name="Detter J.C."/>
            <person name="Han C."/>
            <person name="Tapia R."/>
            <person name="Land M."/>
            <person name="Hauser L."/>
            <person name="Jeffries C."/>
            <person name="Kyrpides N."/>
            <person name="Ivanova N."/>
            <person name="Mikhailova N."/>
            <person name="Beauchemin N."/>
            <person name="Sen A."/>
            <person name="Sur S.A."/>
            <person name="Gtari M."/>
            <person name="Wall L."/>
            <person name="Tisa L."/>
            <person name="Woyke T."/>
        </authorList>
    </citation>
    <scope>NUCLEOTIDE SEQUENCE [LARGE SCALE GENOMIC DNA]</scope>
    <source>
        <strain evidence="7">DSM 45817 / CECT 9037 / EuI1c</strain>
    </source>
</reference>
<dbReference type="Gene3D" id="1.10.12.10">
    <property type="entry name" value="Lyase 2-enoyl-coa Hydratase, Chain A, domain 2"/>
    <property type="match status" value="1"/>
</dbReference>
<evidence type="ECO:0000313" key="7">
    <source>
        <dbReference type="Proteomes" id="UP000002484"/>
    </source>
</evidence>
<dbReference type="PANTHER" id="PTHR43149:SF1">
    <property type="entry name" value="DELTA(3,5)-DELTA(2,4)-DIENOYL-COA ISOMERASE, MITOCHONDRIAL"/>
    <property type="match status" value="1"/>
</dbReference>
<organism evidence="6 7">
    <name type="scientific">Pseudofrankia inefficax (strain DSM 45817 / CECT 9037 / DDB 130130 / EuI1c)</name>
    <name type="common">Frankia inefficax</name>
    <dbReference type="NCBI Taxonomy" id="298654"/>
    <lineage>
        <taxon>Bacteria</taxon>
        <taxon>Bacillati</taxon>
        <taxon>Actinomycetota</taxon>
        <taxon>Actinomycetes</taxon>
        <taxon>Frankiales</taxon>
        <taxon>Frankiaceae</taxon>
        <taxon>Pseudofrankia</taxon>
    </lineage>
</organism>
<dbReference type="EMBL" id="CP002299">
    <property type="protein sequence ID" value="ADP83100.1"/>
    <property type="molecule type" value="Genomic_DNA"/>
</dbReference>
<dbReference type="Pfam" id="PF00378">
    <property type="entry name" value="ECH_1"/>
    <property type="match status" value="1"/>
</dbReference>
<evidence type="ECO:0000256" key="2">
    <source>
        <dbReference type="ARBA" id="ARBA00005254"/>
    </source>
</evidence>
<dbReference type="HOGENOM" id="CLU_009834_7_0_11"/>
<dbReference type="Proteomes" id="UP000002484">
    <property type="component" value="Chromosome"/>
</dbReference>
<sequence length="294" mass="30502">MTTTDDRATDGSLGELTDYPVAAGKALRVQRRGPVAQVTMLGPGKGNAMGPEFFAELPVVFAALDADPSVRAVVLAGSGPNFCYGLDLASMLGDLTGTSSRDGGLAGARTAMLGNIRTLQRAIDAVAECRKPVAAAVSGWCIGGGVDLLAACDVRFTSRDARFSIREVRVAIVADLGSLQRLPAIIGDGHLRELALTGKDIDAARAEKIGLVNDVLPDQAAALAAAHEFADAVAANPPLVVQGVKEILEVGRAGAVGAGLRYVSTWNAAFLPSHDLNEAVTAFVERRPAQYEGR</sequence>
<dbReference type="OrthoDB" id="4608673at2"/>
<evidence type="ECO:0000256" key="4">
    <source>
        <dbReference type="ARBA" id="ARBA00023098"/>
    </source>
</evidence>
<evidence type="ECO:0000256" key="5">
    <source>
        <dbReference type="ARBA" id="ARBA00023235"/>
    </source>
</evidence>
<dbReference type="NCBIfam" id="NF004794">
    <property type="entry name" value="PRK06142.1"/>
    <property type="match status" value="1"/>
</dbReference>
<protein>
    <submittedName>
        <fullName evidence="6">Enoyl-CoA hydratase/isomerase</fullName>
    </submittedName>
</protein>
<dbReference type="STRING" id="298654.FraEuI1c_5111"/>
<dbReference type="GO" id="GO:0016853">
    <property type="term" value="F:isomerase activity"/>
    <property type="evidence" value="ECO:0007669"/>
    <property type="project" value="UniProtKB-KW"/>
</dbReference>
<dbReference type="CDD" id="cd06558">
    <property type="entry name" value="crotonase-like"/>
    <property type="match status" value="1"/>
</dbReference>
<dbReference type="InterPro" id="IPR029045">
    <property type="entry name" value="ClpP/crotonase-like_dom_sf"/>
</dbReference>
<name>E3J5L3_PSEI1</name>
<dbReference type="Gene3D" id="3.90.226.10">
    <property type="entry name" value="2-enoyl-CoA Hydratase, Chain A, domain 1"/>
    <property type="match status" value="1"/>
</dbReference>
<dbReference type="InterPro" id="IPR001753">
    <property type="entry name" value="Enoyl-CoA_hydra/iso"/>
</dbReference>
<comment type="similarity">
    <text evidence="2">Belongs to the enoyl-CoA hydratase/isomerase family.</text>
</comment>
<dbReference type="KEGG" id="fri:FraEuI1c_5111"/>
<keyword evidence="7" id="KW-1185">Reference proteome</keyword>
<dbReference type="AlphaFoldDB" id="E3J5L3"/>
<keyword evidence="4" id="KW-0443">Lipid metabolism</keyword>
<dbReference type="GO" id="GO:0006635">
    <property type="term" value="P:fatty acid beta-oxidation"/>
    <property type="evidence" value="ECO:0007669"/>
    <property type="project" value="UniProtKB-UniPathway"/>
</dbReference>
<dbReference type="eggNOG" id="COG1024">
    <property type="taxonomic scope" value="Bacteria"/>
</dbReference>
<dbReference type="SUPFAM" id="SSF52096">
    <property type="entry name" value="ClpP/crotonase"/>
    <property type="match status" value="1"/>
</dbReference>
<accession>E3J5L3</accession>